<evidence type="ECO:0000313" key="1">
    <source>
        <dbReference type="EMBL" id="KYN36593.1"/>
    </source>
</evidence>
<dbReference type="AlphaFoldDB" id="A0A151JUV1"/>
<accession>A0A151JUV1</accession>
<dbReference type="EMBL" id="KQ981732">
    <property type="protein sequence ID" value="KYN36593.1"/>
    <property type="molecule type" value="Genomic_DNA"/>
</dbReference>
<sequence length="149" mass="16594">AMSRPNFHEHLADTISPVGRVYSTTIRFPICFPIHKEKKKKKRKKSMIRRTSSARTLPISTSRSCSLSLSTGDLRQTGYFVIQRNAVLPANKSAFNVVTRRTRRVLAGSTKGTIALCVSMPPTPLLLRCCPPPPPRGGWQRRRAPSPPS</sequence>
<name>A0A151JUV1_9HYME</name>
<proteinExistence type="predicted"/>
<reference evidence="1 2" key="1">
    <citation type="submission" date="2016-03" db="EMBL/GenBank/DDBJ databases">
        <title>Trachymyrmex septentrionalis WGS genome.</title>
        <authorList>
            <person name="Nygaard S."/>
            <person name="Hu H."/>
            <person name="Boomsma J."/>
            <person name="Zhang G."/>
        </authorList>
    </citation>
    <scope>NUCLEOTIDE SEQUENCE [LARGE SCALE GENOMIC DNA]</scope>
    <source>
        <strain evidence="1">Tsep2-gDNA-1</strain>
        <tissue evidence="1">Whole body</tissue>
    </source>
</reference>
<protein>
    <submittedName>
        <fullName evidence="1">Uncharacterized protein</fullName>
    </submittedName>
</protein>
<keyword evidence="2" id="KW-1185">Reference proteome</keyword>
<evidence type="ECO:0000313" key="2">
    <source>
        <dbReference type="Proteomes" id="UP000078541"/>
    </source>
</evidence>
<dbReference type="Proteomes" id="UP000078541">
    <property type="component" value="Unassembled WGS sequence"/>
</dbReference>
<gene>
    <name evidence="1" type="ORF">ALC56_09080</name>
</gene>
<organism evidence="1 2">
    <name type="scientific">Trachymyrmex septentrionalis</name>
    <dbReference type="NCBI Taxonomy" id="34720"/>
    <lineage>
        <taxon>Eukaryota</taxon>
        <taxon>Metazoa</taxon>
        <taxon>Ecdysozoa</taxon>
        <taxon>Arthropoda</taxon>
        <taxon>Hexapoda</taxon>
        <taxon>Insecta</taxon>
        <taxon>Pterygota</taxon>
        <taxon>Neoptera</taxon>
        <taxon>Endopterygota</taxon>
        <taxon>Hymenoptera</taxon>
        <taxon>Apocrita</taxon>
        <taxon>Aculeata</taxon>
        <taxon>Formicoidea</taxon>
        <taxon>Formicidae</taxon>
        <taxon>Myrmicinae</taxon>
        <taxon>Trachymyrmex</taxon>
    </lineage>
</organism>
<feature type="non-terminal residue" evidence="1">
    <location>
        <position position="1"/>
    </location>
</feature>